<dbReference type="EMBL" id="QCYK01000002">
    <property type="protein sequence ID" value="PUZ26263.1"/>
    <property type="molecule type" value="Genomic_DNA"/>
</dbReference>
<dbReference type="PIRSF" id="PIRSF018266">
    <property type="entry name" value="FecR"/>
    <property type="match status" value="1"/>
</dbReference>
<accession>A0A2T7BJ24</accession>
<dbReference type="Pfam" id="PF04773">
    <property type="entry name" value="FecR"/>
    <property type="match status" value="1"/>
</dbReference>
<evidence type="ECO:0000313" key="3">
    <source>
        <dbReference type="EMBL" id="PUZ26263.1"/>
    </source>
</evidence>
<evidence type="ECO:0000259" key="1">
    <source>
        <dbReference type="Pfam" id="PF04773"/>
    </source>
</evidence>
<name>A0A2T7BJ24_9BACT</name>
<proteinExistence type="predicted"/>
<dbReference type="GO" id="GO:0016989">
    <property type="term" value="F:sigma factor antagonist activity"/>
    <property type="evidence" value="ECO:0007669"/>
    <property type="project" value="TreeGrafter"/>
</dbReference>
<dbReference type="InterPro" id="IPR012373">
    <property type="entry name" value="Ferrdict_sens_TM"/>
</dbReference>
<sequence length="314" mass="35277">MDKSSLLSLIEKYKAGECSAEEIVLLHTWMEQLAAGSQPVLLPENARQAVKDHVMAHLHIKEKPVKIFSLRKWVAAAVLLPFIGVTSWYLLKPAPVQWLSISTNAQEVRSVQLPDGSTAWLYAGTTLEYPAQFTGRERLVKIKGEAFFDVQPAPDQPFIVADHQLSIKVLGTSFNVRHWKEEPLKVMVATGKVQVQYDKMTLGVLQASQKLTYNPLTNRLLLDSASAVEAKGFVNGEMVCSNVSLREVLTELEAFYGVHFRNMPAEQGRFNVHFNEHMNLEDKLNILEKISITPAIRFVPAGDRTYLVRTTTHP</sequence>
<keyword evidence="4" id="KW-1185">Reference proteome</keyword>
<feature type="domain" description="Protein FecR C-terminal" evidence="2">
    <location>
        <begin position="239"/>
        <end position="291"/>
    </location>
</feature>
<comment type="caution">
    <text evidence="3">The sequence shown here is derived from an EMBL/GenBank/DDBJ whole genome shotgun (WGS) entry which is preliminary data.</text>
</comment>
<organism evidence="3 4">
    <name type="scientific">Chitinophaga parva</name>
    <dbReference type="NCBI Taxonomy" id="2169414"/>
    <lineage>
        <taxon>Bacteria</taxon>
        <taxon>Pseudomonadati</taxon>
        <taxon>Bacteroidota</taxon>
        <taxon>Chitinophagia</taxon>
        <taxon>Chitinophagales</taxon>
        <taxon>Chitinophagaceae</taxon>
        <taxon>Chitinophaga</taxon>
    </lineage>
</organism>
<dbReference type="AlphaFoldDB" id="A0A2T7BJ24"/>
<dbReference type="InterPro" id="IPR006860">
    <property type="entry name" value="FecR"/>
</dbReference>
<gene>
    <name evidence="3" type="ORF">DCC81_18740</name>
</gene>
<dbReference type="InterPro" id="IPR032508">
    <property type="entry name" value="FecR_C"/>
</dbReference>
<dbReference type="Gene3D" id="3.55.50.30">
    <property type="match status" value="1"/>
</dbReference>
<dbReference type="PANTHER" id="PTHR30273:SF2">
    <property type="entry name" value="PROTEIN FECR"/>
    <property type="match status" value="1"/>
</dbReference>
<evidence type="ECO:0000259" key="2">
    <source>
        <dbReference type="Pfam" id="PF16344"/>
    </source>
</evidence>
<dbReference type="OrthoDB" id="657365at2"/>
<reference evidence="3 4" key="1">
    <citation type="submission" date="2018-04" db="EMBL/GenBank/DDBJ databases">
        <title>Chitinophaga fuyangensis sp. nov., isolated from soil in a chemical factory.</title>
        <authorList>
            <person name="Chen K."/>
        </authorList>
    </citation>
    <scope>NUCLEOTIDE SEQUENCE [LARGE SCALE GENOMIC DNA]</scope>
    <source>
        <strain evidence="3 4">LY-1</strain>
    </source>
</reference>
<dbReference type="RefSeq" id="WP_108688101.1">
    <property type="nucleotide sequence ID" value="NZ_QCYK01000002.1"/>
</dbReference>
<dbReference type="Gene3D" id="2.60.120.1440">
    <property type="match status" value="1"/>
</dbReference>
<evidence type="ECO:0000313" key="4">
    <source>
        <dbReference type="Proteomes" id="UP000244450"/>
    </source>
</evidence>
<protein>
    <submittedName>
        <fullName evidence="3">Uncharacterized protein</fullName>
    </submittedName>
</protein>
<dbReference type="Pfam" id="PF16344">
    <property type="entry name" value="FecR_C"/>
    <property type="match status" value="1"/>
</dbReference>
<dbReference type="PANTHER" id="PTHR30273">
    <property type="entry name" value="PERIPLASMIC SIGNAL SENSOR AND SIGMA FACTOR ACTIVATOR FECR-RELATED"/>
    <property type="match status" value="1"/>
</dbReference>
<feature type="domain" description="FecR protein" evidence="1">
    <location>
        <begin position="101"/>
        <end position="194"/>
    </location>
</feature>
<dbReference type="Proteomes" id="UP000244450">
    <property type="component" value="Unassembled WGS sequence"/>
</dbReference>